<dbReference type="EMBL" id="JAWZYT010007305">
    <property type="protein sequence ID" value="KAK4286816.1"/>
    <property type="molecule type" value="Genomic_DNA"/>
</dbReference>
<keyword evidence="2" id="KW-1185">Reference proteome</keyword>
<evidence type="ECO:0000313" key="1">
    <source>
        <dbReference type="EMBL" id="KAK4286816.1"/>
    </source>
</evidence>
<dbReference type="AlphaFoldDB" id="A0AAE1NDY0"/>
<comment type="caution">
    <text evidence="1">The sequence shown here is derived from an EMBL/GenBank/DDBJ whole genome shotgun (WGS) entry which is preliminary data.</text>
</comment>
<protein>
    <submittedName>
        <fullName evidence="1">Uncharacterized protein</fullName>
    </submittedName>
</protein>
<evidence type="ECO:0000313" key="2">
    <source>
        <dbReference type="Proteomes" id="UP001292094"/>
    </source>
</evidence>
<gene>
    <name evidence="1" type="ORF">Pmani_040094</name>
</gene>
<accession>A0AAE1NDY0</accession>
<name>A0AAE1NDY0_9EUCA</name>
<sequence length="147" mass="16588">MSKAFDLRKHRNVKSFHGSHEGKQCYQGDDILTPRWQQWNPRSRQGRVRVKIESGDDLAGDALSWGPRTLRRGGEQLPGPWKVINPRLHPPLPPFLATPTPSCTPLPPTTSHQGYNNNVPQFLTSYARCCLRDAVSLPGCSAYHLRH</sequence>
<dbReference type="Proteomes" id="UP001292094">
    <property type="component" value="Unassembled WGS sequence"/>
</dbReference>
<organism evidence="1 2">
    <name type="scientific">Petrolisthes manimaculis</name>
    <dbReference type="NCBI Taxonomy" id="1843537"/>
    <lineage>
        <taxon>Eukaryota</taxon>
        <taxon>Metazoa</taxon>
        <taxon>Ecdysozoa</taxon>
        <taxon>Arthropoda</taxon>
        <taxon>Crustacea</taxon>
        <taxon>Multicrustacea</taxon>
        <taxon>Malacostraca</taxon>
        <taxon>Eumalacostraca</taxon>
        <taxon>Eucarida</taxon>
        <taxon>Decapoda</taxon>
        <taxon>Pleocyemata</taxon>
        <taxon>Anomura</taxon>
        <taxon>Galatheoidea</taxon>
        <taxon>Porcellanidae</taxon>
        <taxon>Petrolisthes</taxon>
    </lineage>
</organism>
<proteinExistence type="predicted"/>
<reference evidence="1" key="1">
    <citation type="submission" date="2023-11" db="EMBL/GenBank/DDBJ databases">
        <title>Genome assemblies of two species of porcelain crab, Petrolisthes cinctipes and Petrolisthes manimaculis (Anomura: Porcellanidae).</title>
        <authorList>
            <person name="Angst P."/>
        </authorList>
    </citation>
    <scope>NUCLEOTIDE SEQUENCE</scope>
    <source>
        <strain evidence="1">PB745_02</strain>
        <tissue evidence="1">Gill</tissue>
    </source>
</reference>